<dbReference type="Proteomes" id="UP000240419">
    <property type="component" value="Unassembled WGS sequence"/>
</dbReference>
<dbReference type="AlphaFoldDB" id="A0A2P7UKQ2"/>
<accession>A0A2P7UKQ2</accession>
<name>A0A2P7UKQ2_9BACL</name>
<gene>
    <name evidence="1" type="ORF">C7R93_26810</name>
</gene>
<dbReference type="SUPFAM" id="SSF48371">
    <property type="entry name" value="ARM repeat"/>
    <property type="match status" value="1"/>
</dbReference>
<evidence type="ECO:0000313" key="1">
    <source>
        <dbReference type="EMBL" id="PSJ87519.1"/>
    </source>
</evidence>
<dbReference type="InterPro" id="IPR016024">
    <property type="entry name" value="ARM-type_fold"/>
</dbReference>
<dbReference type="RefSeq" id="WP_106841657.1">
    <property type="nucleotide sequence ID" value="NZ_JBCNIW010000035.1"/>
</dbReference>
<evidence type="ECO:0008006" key="3">
    <source>
        <dbReference type="Google" id="ProtNLM"/>
    </source>
</evidence>
<dbReference type="EMBL" id="PXZM01000049">
    <property type="protein sequence ID" value="PSJ87519.1"/>
    <property type="molecule type" value="Genomic_DNA"/>
</dbReference>
<evidence type="ECO:0000313" key="2">
    <source>
        <dbReference type="Proteomes" id="UP000240419"/>
    </source>
</evidence>
<proteinExistence type="predicted"/>
<dbReference type="OrthoDB" id="9776303at2"/>
<comment type="caution">
    <text evidence="1">The sequence shown here is derived from an EMBL/GenBank/DDBJ whole genome shotgun (WGS) entry which is preliminary data.</text>
</comment>
<dbReference type="Gene3D" id="1.25.10.10">
    <property type="entry name" value="Leucine-rich Repeat Variant"/>
    <property type="match status" value="2"/>
</dbReference>
<sequence length="534" mass="62813">MKQMTPEEQRLFEELYRSDDRKVEILHSLARMGGMITLTFLLPFALEKREEIRKAALAAIHQIMSRLRKQDVISLDQYIRRLTPYSNRNQLAAWHELLPEDIRAFPIHDESDLSFIGICSFHRNGYVREAAIEALLKQITGAEIPFLLIRLNDWQPKIRYLAFKACKLRFRPNYVKYFLDSIFLLKHLSAYYNREKFTDFLEEIEAMFRHPDNRDVLRSGFRSKDPVVRRFCFDLAINLPDIDPDEVIVEALIQKDALIRLQTVKHMCKQDENNRLRRWLDRIRCDVFPPIRQLALQAYVDHLPEEATDALLAALLDGHKSIREMARFYLKEKKIDFAAYYREKLVGAEEQVIPIAIVGVGETGVKADDQLIVPFLRHENERIQRAAVKALAMLNPEDHIEVFIRALQTNKRSASRETRQILADRVELHHADMLWEMIEKDVGLHVKKNILFLFSRINKADSISLLLRACVVQEKEIRDEAILYVEHWLQGYNRRFYLRLKDEQREKISHTLGEVREFLSEDIADSVEALLAKR</sequence>
<organism evidence="1 2">
    <name type="scientific">Brevibacillus fortis</name>
    <dbReference type="NCBI Taxonomy" id="2126352"/>
    <lineage>
        <taxon>Bacteria</taxon>
        <taxon>Bacillati</taxon>
        <taxon>Bacillota</taxon>
        <taxon>Bacilli</taxon>
        <taxon>Bacillales</taxon>
        <taxon>Paenibacillaceae</taxon>
        <taxon>Brevibacillus</taxon>
    </lineage>
</organism>
<protein>
    <recommendedName>
        <fullName evidence="3">HEAT repeat domain-containing protein</fullName>
    </recommendedName>
</protein>
<dbReference type="InterPro" id="IPR011989">
    <property type="entry name" value="ARM-like"/>
</dbReference>
<reference evidence="1 2" key="1">
    <citation type="submission" date="2018-03" db="EMBL/GenBank/DDBJ databases">
        <title>Brevisbacillus phylogenomics.</title>
        <authorList>
            <person name="Dunlap C."/>
        </authorList>
    </citation>
    <scope>NUCLEOTIDE SEQUENCE [LARGE SCALE GENOMIC DNA]</scope>
    <source>
        <strain evidence="1 2">NRRL NRS-1210</strain>
    </source>
</reference>
<keyword evidence="2" id="KW-1185">Reference proteome</keyword>